<evidence type="ECO:0000313" key="1">
    <source>
        <dbReference type="EMBL" id="QUS37008.1"/>
    </source>
</evidence>
<dbReference type="GO" id="GO:0016829">
    <property type="term" value="F:lyase activity"/>
    <property type="evidence" value="ECO:0007669"/>
    <property type="project" value="UniProtKB-KW"/>
</dbReference>
<dbReference type="SUPFAM" id="SSF159709">
    <property type="entry name" value="PhnH-like"/>
    <property type="match status" value="1"/>
</dbReference>
<geneLocation type="plasmid" evidence="1 2">
    <name>unnamed1</name>
</geneLocation>
<reference evidence="1" key="1">
    <citation type="submission" date="2020-01" db="EMBL/GenBank/DDBJ databases">
        <authorList>
            <person name="Yang Y."/>
            <person name="Kwon Y.M."/>
        </authorList>
    </citation>
    <scope>NUCLEOTIDE SEQUENCE</scope>
    <source>
        <strain evidence="1">PG104</strain>
        <plasmid evidence="1">unnamed1</plasmid>
    </source>
</reference>
<organism evidence="1 2">
    <name type="scientific">Falsirhodobacter algicola</name>
    <dbReference type="NCBI Taxonomy" id="2692330"/>
    <lineage>
        <taxon>Bacteria</taxon>
        <taxon>Pseudomonadati</taxon>
        <taxon>Pseudomonadota</taxon>
        <taxon>Alphaproteobacteria</taxon>
        <taxon>Rhodobacterales</taxon>
        <taxon>Paracoccaceae</taxon>
        <taxon>Falsirhodobacter</taxon>
    </lineage>
</organism>
<dbReference type="InterPro" id="IPR038058">
    <property type="entry name" value="PhnH-like_sp"/>
</dbReference>
<dbReference type="RefSeq" id="WP_211785287.1">
    <property type="nucleotide sequence ID" value="NZ_CP047290.1"/>
</dbReference>
<dbReference type="PIRSF" id="PIRSF020680">
    <property type="entry name" value="PhnH"/>
    <property type="match status" value="1"/>
</dbReference>
<gene>
    <name evidence="1" type="primary">phnH</name>
    <name evidence="1" type="ORF">GR316_11475</name>
</gene>
<dbReference type="Proteomes" id="UP000679284">
    <property type="component" value="Plasmid unnamed1"/>
</dbReference>
<dbReference type="Pfam" id="PF05845">
    <property type="entry name" value="PhnH"/>
    <property type="match status" value="1"/>
</dbReference>
<dbReference type="AlphaFoldDB" id="A0A8J8MVG4"/>
<keyword evidence="1" id="KW-0614">Plasmid</keyword>
<evidence type="ECO:0000313" key="2">
    <source>
        <dbReference type="Proteomes" id="UP000679284"/>
    </source>
</evidence>
<dbReference type="InterPro" id="IPR008772">
    <property type="entry name" value="Phosphonate_metab_PhnH"/>
</dbReference>
<keyword evidence="1" id="KW-0456">Lyase</keyword>
<dbReference type="Gene3D" id="3.40.50.11310">
    <property type="entry name" value="Bacterial phosphonate metabolism protein PhnH"/>
    <property type="match status" value="1"/>
</dbReference>
<dbReference type="EMBL" id="CP047290">
    <property type="protein sequence ID" value="QUS37008.1"/>
    <property type="molecule type" value="Genomic_DNA"/>
</dbReference>
<protein>
    <submittedName>
        <fullName evidence="1">Phosphonate C-P lyase system protein PhnH</fullName>
    </submittedName>
</protein>
<accession>A0A8J8MVG4</accession>
<proteinExistence type="predicted"/>
<sequence>MMEDVFSGGFADAPAQSAEAFRRALDAMARPGTLHDLAAARAPSPLSDAAATLLLTLTDTTTPVHLAGAHDAKALRDWIGFHTGAPLSGAEGAMFAVGTWDALCPLDRFAVGDPEYPDRSATLIVELAEFGPPTHRLTGPGIAGAVTAHLPGARRAAFPLGLDLFLTCGARMSALPRSTRLEAL</sequence>
<dbReference type="KEGG" id="fap:GR316_11475"/>
<dbReference type="GO" id="GO:0019634">
    <property type="term" value="P:organic phosphonate metabolic process"/>
    <property type="evidence" value="ECO:0007669"/>
    <property type="project" value="InterPro"/>
</dbReference>
<dbReference type="NCBIfam" id="TIGR03292">
    <property type="entry name" value="PhnH_redo"/>
    <property type="match status" value="1"/>
</dbReference>
<keyword evidence="2" id="KW-1185">Reference proteome</keyword>
<name>A0A8J8MVG4_9RHOB</name>